<dbReference type="SUPFAM" id="SSF89796">
    <property type="entry name" value="CoA-transferase family III (CaiB/BaiF)"/>
    <property type="match status" value="1"/>
</dbReference>
<dbReference type="InterPro" id="IPR050509">
    <property type="entry name" value="CoA-transferase_III"/>
</dbReference>
<gene>
    <name evidence="1" type="ORF">LCGC14_1545730</name>
</gene>
<dbReference type="InterPro" id="IPR003673">
    <property type="entry name" value="CoA-Trfase_fam_III"/>
</dbReference>
<dbReference type="Gene3D" id="3.40.50.10540">
    <property type="entry name" value="Crotonobetainyl-coa:carnitine coa-transferase, domain 1"/>
    <property type="match status" value="1"/>
</dbReference>
<dbReference type="InterPro" id="IPR023606">
    <property type="entry name" value="CoA-Trfase_III_dom_1_sf"/>
</dbReference>
<dbReference type="Pfam" id="PF02515">
    <property type="entry name" value="CoA_transf_3"/>
    <property type="match status" value="1"/>
</dbReference>
<dbReference type="PANTHER" id="PTHR48228:SF5">
    <property type="entry name" value="ALPHA-METHYLACYL-COA RACEMASE"/>
    <property type="match status" value="1"/>
</dbReference>
<name>A0A0F9IRK7_9ZZZZ</name>
<evidence type="ECO:0008006" key="2">
    <source>
        <dbReference type="Google" id="ProtNLM"/>
    </source>
</evidence>
<comment type="caution">
    <text evidence="1">The sequence shown here is derived from an EMBL/GenBank/DDBJ whole genome shotgun (WGS) entry which is preliminary data.</text>
</comment>
<protein>
    <recommendedName>
        <fullName evidence="2">CoA transferase</fullName>
    </recommendedName>
</protein>
<evidence type="ECO:0000313" key="1">
    <source>
        <dbReference type="EMBL" id="KKM60049.1"/>
    </source>
</evidence>
<sequence>MPKSPLDGIIVIDFSTIIAAPLIGTLMADFGAEVIKVELPK</sequence>
<organism evidence="1">
    <name type="scientific">marine sediment metagenome</name>
    <dbReference type="NCBI Taxonomy" id="412755"/>
    <lineage>
        <taxon>unclassified sequences</taxon>
        <taxon>metagenomes</taxon>
        <taxon>ecological metagenomes</taxon>
    </lineage>
</organism>
<reference evidence="1" key="1">
    <citation type="journal article" date="2015" name="Nature">
        <title>Complex archaea that bridge the gap between prokaryotes and eukaryotes.</title>
        <authorList>
            <person name="Spang A."/>
            <person name="Saw J.H."/>
            <person name="Jorgensen S.L."/>
            <person name="Zaremba-Niedzwiedzka K."/>
            <person name="Martijn J."/>
            <person name="Lind A.E."/>
            <person name="van Eijk R."/>
            <person name="Schleper C."/>
            <person name="Guy L."/>
            <person name="Ettema T.J."/>
        </authorList>
    </citation>
    <scope>NUCLEOTIDE SEQUENCE</scope>
</reference>
<feature type="non-terminal residue" evidence="1">
    <location>
        <position position="41"/>
    </location>
</feature>
<dbReference type="GO" id="GO:0003824">
    <property type="term" value="F:catalytic activity"/>
    <property type="evidence" value="ECO:0007669"/>
    <property type="project" value="InterPro"/>
</dbReference>
<proteinExistence type="predicted"/>
<dbReference type="EMBL" id="LAZR01011751">
    <property type="protein sequence ID" value="KKM60049.1"/>
    <property type="molecule type" value="Genomic_DNA"/>
</dbReference>
<accession>A0A0F9IRK7</accession>
<dbReference type="PANTHER" id="PTHR48228">
    <property type="entry name" value="SUCCINYL-COA--D-CITRAMALATE COA-TRANSFERASE"/>
    <property type="match status" value="1"/>
</dbReference>
<dbReference type="AlphaFoldDB" id="A0A0F9IRK7"/>